<feature type="domain" description="HTH luxR-type" evidence="1">
    <location>
        <begin position="707"/>
        <end position="772"/>
    </location>
</feature>
<dbReference type="Pfam" id="PF00196">
    <property type="entry name" value="GerE"/>
    <property type="match status" value="1"/>
</dbReference>
<dbReference type="InterPro" id="IPR036388">
    <property type="entry name" value="WH-like_DNA-bd_sf"/>
</dbReference>
<keyword evidence="3" id="KW-1185">Reference proteome</keyword>
<proteinExistence type="predicted"/>
<dbReference type="InterPro" id="IPR027417">
    <property type="entry name" value="P-loop_NTPase"/>
</dbReference>
<organism evidence="2 3">
    <name type="scientific">Saccharopolyspora erythraea</name>
    <name type="common">Streptomyces erythraeus</name>
    <dbReference type="NCBI Taxonomy" id="1836"/>
    <lineage>
        <taxon>Bacteria</taxon>
        <taxon>Bacillati</taxon>
        <taxon>Actinomycetota</taxon>
        <taxon>Actinomycetes</taxon>
        <taxon>Pseudonocardiales</taxon>
        <taxon>Pseudonocardiaceae</taxon>
        <taxon>Saccharopolyspora</taxon>
    </lineage>
</organism>
<dbReference type="SMART" id="SM00421">
    <property type="entry name" value="HTH_LUXR"/>
    <property type="match status" value="1"/>
</dbReference>
<gene>
    <name evidence="2" type="ORF">GCM10009533_18070</name>
</gene>
<dbReference type="Pfam" id="PF00931">
    <property type="entry name" value="NB-ARC"/>
    <property type="match status" value="1"/>
</dbReference>
<dbReference type="Proteomes" id="UP001500729">
    <property type="component" value="Unassembled WGS sequence"/>
</dbReference>
<dbReference type="PRINTS" id="PR00038">
    <property type="entry name" value="HTHLUXR"/>
</dbReference>
<dbReference type="PROSITE" id="PS50043">
    <property type="entry name" value="HTH_LUXR_2"/>
    <property type="match status" value="1"/>
</dbReference>
<comment type="caution">
    <text evidence="2">The sequence shown here is derived from an EMBL/GenBank/DDBJ whole genome shotgun (WGS) entry which is preliminary data.</text>
</comment>
<evidence type="ECO:0000313" key="2">
    <source>
        <dbReference type="EMBL" id="GAA0519296.1"/>
    </source>
</evidence>
<dbReference type="SUPFAM" id="SSF46894">
    <property type="entry name" value="C-terminal effector domain of the bipartite response regulators"/>
    <property type="match status" value="1"/>
</dbReference>
<name>A0ABN1CHM1_SACER</name>
<dbReference type="SUPFAM" id="SSF48452">
    <property type="entry name" value="TPR-like"/>
    <property type="match status" value="1"/>
</dbReference>
<dbReference type="EMBL" id="BAAAGS010000008">
    <property type="protein sequence ID" value="GAA0519296.1"/>
    <property type="molecule type" value="Genomic_DNA"/>
</dbReference>
<dbReference type="PRINTS" id="PR00364">
    <property type="entry name" value="DISEASERSIST"/>
</dbReference>
<dbReference type="Gene3D" id="3.40.50.300">
    <property type="entry name" value="P-loop containing nucleotide triphosphate hydrolases"/>
    <property type="match status" value="1"/>
</dbReference>
<dbReference type="Pfam" id="PF25872">
    <property type="entry name" value="HTH_77"/>
    <property type="match status" value="1"/>
</dbReference>
<dbReference type="CDD" id="cd06170">
    <property type="entry name" value="LuxR_C_like"/>
    <property type="match status" value="1"/>
</dbReference>
<dbReference type="Gene3D" id="1.25.40.10">
    <property type="entry name" value="Tetratricopeptide repeat domain"/>
    <property type="match status" value="1"/>
</dbReference>
<dbReference type="PANTHER" id="PTHR47691:SF3">
    <property type="entry name" value="HTH-TYPE TRANSCRIPTIONAL REGULATOR RV0890C-RELATED"/>
    <property type="match status" value="1"/>
</dbReference>
<dbReference type="InterPro" id="IPR058852">
    <property type="entry name" value="HTH_77"/>
</dbReference>
<dbReference type="PANTHER" id="PTHR47691">
    <property type="entry name" value="REGULATOR-RELATED"/>
    <property type="match status" value="1"/>
</dbReference>
<dbReference type="InterPro" id="IPR002182">
    <property type="entry name" value="NB-ARC"/>
</dbReference>
<protein>
    <submittedName>
        <fullName evidence="2">LuxR family transcriptional regulator</fullName>
    </submittedName>
</protein>
<dbReference type="InterPro" id="IPR011990">
    <property type="entry name" value="TPR-like_helical_dom_sf"/>
</dbReference>
<dbReference type="RefSeq" id="WP_009942522.1">
    <property type="nucleotide sequence ID" value="NZ_BAAAGS010000008.1"/>
</dbReference>
<dbReference type="Gene3D" id="1.10.10.10">
    <property type="entry name" value="Winged helix-like DNA-binding domain superfamily/Winged helix DNA-binding domain"/>
    <property type="match status" value="1"/>
</dbReference>
<evidence type="ECO:0000259" key="1">
    <source>
        <dbReference type="PROSITE" id="PS50043"/>
    </source>
</evidence>
<accession>A0ABN1CHM1</accession>
<reference evidence="2 3" key="1">
    <citation type="journal article" date="2019" name="Int. J. Syst. Evol. Microbiol.">
        <title>The Global Catalogue of Microorganisms (GCM) 10K type strain sequencing project: providing services to taxonomists for standard genome sequencing and annotation.</title>
        <authorList>
            <consortium name="The Broad Institute Genomics Platform"/>
            <consortium name="The Broad Institute Genome Sequencing Center for Infectious Disease"/>
            <person name="Wu L."/>
            <person name="Ma J."/>
        </authorList>
    </citation>
    <scope>NUCLEOTIDE SEQUENCE [LARGE SCALE GENOMIC DNA]</scope>
    <source>
        <strain evidence="2 3">JCM 10303</strain>
    </source>
</reference>
<sequence>MARTTTERRSAGNLPAGTTSFVGRRHELTEVKRLLSVYRLVTLTGPGGVGKTRLSMRVAADVRRAFHDQAWFVDLGELREPNLVPQTVAEQLEIHEQSSRPVQDAVVERLGAGPTLLVLDSCEHLVDACAALVNTLIQVCPELRVVATSRQSLGLVGECTYTVPPFEVPDPEHAGSPNAVAHFDSVRLFVARAAAVLPSFEVDQSNYQALARICHDLDGIPLAIELTAVRLRSLSLEQIADRLTEQHRLLGEATRGLPPRQRTLRALIDWSYELCSAPERLVWARASVFSGSFDLDAVEHVASGDGVAEADVLGLVDALVDKSIFLRDSGQAVARYRMLDTTRAYGVEKLAAGGGHEAARRRHRDYFAGLTRRFAAEWLGPDEPAWINRLWLEHPNLRVAFDYCARQEGEAEAGLRMVVQLADFLSLRGYHTETRMWLDRLLASATEPSHERLSSLMLDAWFALQQGDAGTARSSLGESEDLAARIGSSEELAYLAHLRGMEALVEADVDRADPLFGEAYERFRTAGSLRGEMLTLFLYGLTVGHRGQAEKGRMLLDACIDKSVRLGDTFWRSHALWAHAYVDVAAGEPERAERSCKESLRLGRLLADRTAMAFSLETLAWVEATLGRHGRAATLFGLAASVWESLGGSPEFYSSFAHAHHAHVAGVREALGDSAYEQAFEQGHRLSAAQAVDFALETERPRDARQPTGEQPLLTRREFQIAELVAEGLTNRDIAARLVISTRTAEGHVENILTKLGFSSRTQIAAWVTARQESAQR</sequence>
<dbReference type="InterPro" id="IPR000792">
    <property type="entry name" value="Tscrpt_reg_LuxR_C"/>
</dbReference>
<dbReference type="InterPro" id="IPR016032">
    <property type="entry name" value="Sig_transdc_resp-reg_C-effctor"/>
</dbReference>
<evidence type="ECO:0000313" key="3">
    <source>
        <dbReference type="Proteomes" id="UP001500729"/>
    </source>
</evidence>
<dbReference type="SUPFAM" id="SSF52540">
    <property type="entry name" value="P-loop containing nucleoside triphosphate hydrolases"/>
    <property type="match status" value="1"/>
</dbReference>